<reference evidence="2" key="1">
    <citation type="submission" date="2023-07" db="EMBL/GenBank/DDBJ databases">
        <authorList>
            <person name="Kim M.K."/>
        </authorList>
    </citation>
    <scope>NUCLEOTIDE SEQUENCE</scope>
    <source>
        <strain evidence="2">M29</strain>
    </source>
</reference>
<dbReference type="InterPro" id="IPR029082">
    <property type="entry name" value="Imm35"/>
</dbReference>
<keyword evidence="3" id="KW-1185">Reference proteome</keyword>
<dbReference type="EMBL" id="JAUQSX010000001">
    <property type="protein sequence ID" value="MDO7844815.1"/>
    <property type="molecule type" value="Genomic_DNA"/>
</dbReference>
<comment type="caution">
    <text evidence="2">The sequence shown here is derived from an EMBL/GenBank/DDBJ whole genome shotgun (WGS) entry which is preliminary data.</text>
</comment>
<sequence length="167" mass="18819">MIARSAALQLAQTQLDSWEYNEAGDSLMLLAHETEETPYAWVVYYTSRRWYETRNNRYAIAGAGPFIVAKHTGRVTQYSSAYSTEAALEKYEEEQQLYGLRVTADLSSTRTRLLLKKLLSLSNQELLLLIREPGAWAARGGQQRLQELRLALLSEGVAAEVLSCFPA</sequence>
<evidence type="ECO:0000313" key="3">
    <source>
        <dbReference type="Proteomes" id="UP001167796"/>
    </source>
</evidence>
<proteinExistence type="predicted"/>
<evidence type="ECO:0000259" key="1">
    <source>
        <dbReference type="Pfam" id="PF15567"/>
    </source>
</evidence>
<gene>
    <name evidence="2" type="ORF">Q5H92_00480</name>
</gene>
<accession>A0ABT9A4P6</accession>
<feature type="domain" description="Immunity protein 35" evidence="1">
    <location>
        <begin position="7"/>
        <end position="93"/>
    </location>
</feature>
<dbReference type="RefSeq" id="WP_305009486.1">
    <property type="nucleotide sequence ID" value="NZ_JAUQSX010000001.1"/>
</dbReference>
<name>A0ABT9A4P6_9BACT</name>
<dbReference type="Proteomes" id="UP001167796">
    <property type="component" value="Unassembled WGS sequence"/>
</dbReference>
<protein>
    <submittedName>
        <fullName evidence="2">YrhB domain-containing protein</fullName>
    </submittedName>
</protein>
<evidence type="ECO:0000313" key="2">
    <source>
        <dbReference type="EMBL" id="MDO7844815.1"/>
    </source>
</evidence>
<organism evidence="2 3">
    <name type="scientific">Hymenobacter mellowenesis</name>
    <dbReference type="NCBI Taxonomy" id="3063995"/>
    <lineage>
        <taxon>Bacteria</taxon>
        <taxon>Pseudomonadati</taxon>
        <taxon>Bacteroidota</taxon>
        <taxon>Cytophagia</taxon>
        <taxon>Cytophagales</taxon>
        <taxon>Hymenobacteraceae</taxon>
        <taxon>Hymenobacter</taxon>
    </lineage>
</organism>
<dbReference type="Pfam" id="PF15567">
    <property type="entry name" value="Imm35"/>
    <property type="match status" value="1"/>
</dbReference>